<dbReference type="CDD" id="cd00833">
    <property type="entry name" value="PKS"/>
    <property type="match status" value="1"/>
</dbReference>
<dbReference type="GO" id="GO:0006633">
    <property type="term" value="P:fatty acid biosynthetic process"/>
    <property type="evidence" value="ECO:0007669"/>
    <property type="project" value="TreeGrafter"/>
</dbReference>
<dbReference type="InterPro" id="IPR014043">
    <property type="entry name" value="Acyl_transferase_dom"/>
</dbReference>
<dbReference type="InterPro" id="IPR020841">
    <property type="entry name" value="PKS_Beta-ketoAc_synthase_dom"/>
</dbReference>
<dbReference type="GO" id="GO:0004312">
    <property type="term" value="F:fatty acid synthase activity"/>
    <property type="evidence" value="ECO:0007669"/>
    <property type="project" value="TreeGrafter"/>
</dbReference>
<dbReference type="SUPFAM" id="SSF52151">
    <property type="entry name" value="FabD/lysophospholipase-like"/>
    <property type="match status" value="1"/>
</dbReference>
<name>A0A6J4MUR2_9CYAN</name>
<dbReference type="SUPFAM" id="SSF53901">
    <property type="entry name" value="Thiolase-like"/>
    <property type="match status" value="2"/>
</dbReference>
<organism evidence="3">
    <name type="scientific">uncultured Microcoleus sp</name>
    <dbReference type="NCBI Taxonomy" id="259945"/>
    <lineage>
        <taxon>Bacteria</taxon>
        <taxon>Bacillati</taxon>
        <taxon>Cyanobacteriota</taxon>
        <taxon>Cyanophyceae</taxon>
        <taxon>Oscillatoriophycideae</taxon>
        <taxon>Oscillatoriales</taxon>
        <taxon>Microcoleaceae</taxon>
        <taxon>Microcoleus</taxon>
        <taxon>environmental samples</taxon>
    </lineage>
</organism>
<dbReference type="InterPro" id="IPR014031">
    <property type="entry name" value="Ketoacyl_synth_C"/>
</dbReference>
<dbReference type="PROSITE" id="PS52004">
    <property type="entry name" value="KS3_2"/>
    <property type="match status" value="1"/>
</dbReference>
<evidence type="ECO:0000256" key="1">
    <source>
        <dbReference type="ARBA" id="ARBA00022679"/>
    </source>
</evidence>
<gene>
    <name evidence="3" type="ORF">AVDCRST_MAG84-4186</name>
</gene>
<dbReference type="InterPro" id="IPR014030">
    <property type="entry name" value="Ketoacyl_synth_N"/>
</dbReference>
<dbReference type="Pfam" id="PF00109">
    <property type="entry name" value="ketoacyl-synt"/>
    <property type="match status" value="1"/>
</dbReference>
<dbReference type="EMBL" id="CADCTZ010000870">
    <property type="protein sequence ID" value="CAA9369585.1"/>
    <property type="molecule type" value="Genomic_DNA"/>
</dbReference>
<dbReference type="PANTHER" id="PTHR43775:SF51">
    <property type="entry name" value="INACTIVE PHENOLPHTHIOCEROL SYNTHESIS POLYKETIDE SYNTHASE TYPE I PKS1-RELATED"/>
    <property type="match status" value="1"/>
</dbReference>
<protein>
    <submittedName>
        <fullName evidence="3">Polyketide synthase modules and related proteins</fullName>
    </submittedName>
</protein>
<dbReference type="Pfam" id="PF02801">
    <property type="entry name" value="Ketoacyl-synt_C"/>
    <property type="match status" value="1"/>
</dbReference>
<dbReference type="Pfam" id="PF22621">
    <property type="entry name" value="CurL-like_PKS_C"/>
    <property type="match status" value="1"/>
</dbReference>
<dbReference type="Gene3D" id="3.40.47.10">
    <property type="match status" value="1"/>
</dbReference>
<evidence type="ECO:0000313" key="3">
    <source>
        <dbReference type="EMBL" id="CAA9369585.1"/>
    </source>
</evidence>
<feature type="domain" description="Ketosynthase family 3 (KS3)" evidence="2">
    <location>
        <begin position="1"/>
        <end position="263"/>
    </location>
</feature>
<keyword evidence="1" id="KW-0808">Transferase</keyword>
<dbReference type="Gene3D" id="3.40.366.10">
    <property type="entry name" value="Malonyl-Coenzyme A Acyl Carrier Protein, domain 2"/>
    <property type="match status" value="1"/>
</dbReference>
<dbReference type="AlphaFoldDB" id="A0A6J4MUR2"/>
<dbReference type="PANTHER" id="PTHR43775">
    <property type="entry name" value="FATTY ACID SYNTHASE"/>
    <property type="match status" value="1"/>
</dbReference>
<reference evidence="3" key="1">
    <citation type="submission" date="2020-02" db="EMBL/GenBank/DDBJ databases">
        <authorList>
            <person name="Meier V. D."/>
        </authorList>
    </citation>
    <scope>NUCLEOTIDE SEQUENCE</scope>
    <source>
        <strain evidence="3">AVDCRST_MAG84</strain>
    </source>
</reference>
<dbReference type="InterPro" id="IPR001227">
    <property type="entry name" value="Ac_transferase_dom_sf"/>
</dbReference>
<accession>A0A6J4MUR2</accession>
<dbReference type="InterPro" id="IPR016039">
    <property type="entry name" value="Thiolase-like"/>
</dbReference>
<proteinExistence type="predicted"/>
<sequence length="486" mass="51872">MSVQTNCSTSLVAVHLACQSLLSYQCDMALAGGVTVNALQKAGYLYQEGGVLSPNGQCRAFDAGAKGTVPGGGLGIVVLKRLEEAIADGDCIHAVIKSSAINNDGSYTAPSMEGQAKAIAEAFAIADIEPETVTYVETHGTATALGDPIEFKALTKAFRASTQTKTAIAPPAHCAIGSVKTNIGHLDVASGIAGLLKTVLALKHKLIPPSLHFQQPNPEIDLANSPFYVNTTLSEWPANGTPRRAGVSSFGLGGTNAHAILEEAPTVEISGPSRPWQLLVLSAKTASALDAATVNLSDRLKQNPDLNLADVAYTLQVGRRVFDHRRAVVCKDIQDAAIALSDPKRVLTLYREAGDRTVAFMFPGLGTHYPNMARELYQVEPIFREQLDRCCQLFQPYLDLDLRSVLYPSQPETDAAPKSGLDLRKMLGRSQEQLDPAAEKLNQTFLTQPAIFAIEYALAQLLISWGIRPGTAIGYSIGEYVAACLA</sequence>
<dbReference type="SMART" id="SM00825">
    <property type="entry name" value="PKS_KS"/>
    <property type="match status" value="1"/>
</dbReference>
<dbReference type="Pfam" id="PF00698">
    <property type="entry name" value="Acyl_transf_1"/>
    <property type="match status" value="1"/>
</dbReference>
<dbReference type="InterPro" id="IPR016035">
    <property type="entry name" value="Acyl_Trfase/lysoPLipase"/>
</dbReference>
<evidence type="ECO:0000259" key="2">
    <source>
        <dbReference type="PROSITE" id="PS52004"/>
    </source>
</evidence>
<dbReference type="InterPro" id="IPR050091">
    <property type="entry name" value="PKS_NRPS_Biosynth_Enz"/>
</dbReference>